<dbReference type="PANTHER" id="PTHR21109">
    <property type="entry name" value="MITOCHONDRIAL 28S RIBOSOMAL PROTEIN S21"/>
    <property type="match status" value="1"/>
</dbReference>
<dbReference type="Pfam" id="PF01165">
    <property type="entry name" value="Ribosomal_S21"/>
    <property type="match status" value="1"/>
</dbReference>
<proteinExistence type="inferred from homology"/>
<dbReference type="InterPro" id="IPR038380">
    <property type="entry name" value="Ribosomal_bS21_sf"/>
</dbReference>
<feature type="region of interest" description="Disordered" evidence="4">
    <location>
        <begin position="41"/>
        <end position="70"/>
    </location>
</feature>
<comment type="similarity">
    <text evidence="1">Belongs to the bacterial ribosomal protein bS21 family.</text>
</comment>
<dbReference type="Gene3D" id="1.20.5.1150">
    <property type="entry name" value="Ribosomal protein S8"/>
    <property type="match status" value="1"/>
</dbReference>
<dbReference type="InterPro" id="IPR001911">
    <property type="entry name" value="Ribosomal_bS21"/>
</dbReference>
<dbReference type="PANTHER" id="PTHR21109:SF0">
    <property type="entry name" value="SMALL RIBOSOMAL SUBUNIT PROTEIN BS21M"/>
    <property type="match status" value="1"/>
</dbReference>
<comment type="caution">
    <text evidence="5">The sequence shown here is derived from an EMBL/GenBank/DDBJ whole genome shotgun (WGS) entry which is preliminary data.</text>
</comment>
<name>A0ABR2YZM4_9CHLO</name>
<evidence type="ECO:0000256" key="3">
    <source>
        <dbReference type="ARBA" id="ARBA00023274"/>
    </source>
</evidence>
<keyword evidence="2" id="KW-0689">Ribosomal protein</keyword>
<feature type="region of interest" description="Disordered" evidence="4">
    <location>
        <begin position="91"/>
        <end position="113"/>
    </location>
</feature>
<evidence type="ECO:0000256" key="4">
    <source>
        <dbReference type="SAM" id="MobiDB-lite"/>
    </source>
</evidence>
<dbReference type="NCBIfam" id="TIGR00030">
    <property type="entry name" value="S21p"/>
    <property type="match status" value="1"/>
</dbReference>
<evidence type="ECO:0000313" key="6">
    <source>
        <dbReference type="Proteomes" id="UP001491310"/>
    </source>
</evidence>
<dbReference type="PRINTS" id="PR00976">
    <property type="entry name" value="RIBOSOMALS21"/>
</dbReference>
<sequence length="113" mass="13055">MKSNNTYHIEVLVGEDEPPENALKRFRWASRSTGVVQEARRRQHFENTQDEKKRRIKDGHMKKSKKWVPPPRFEDVVTSLESPPFADLFGDPSDIFSEGKLQGNANGNGKKRF</sequence>
<accession>A0ABR2YZM4</accession>
<evidence type="ECO:0000313" key="5">
    <source>
        <dbReference type="EMBL" id="KAK9916855.1"/>
    </source>
</evidence>
<reference evidence="5 6" key="1">
    <citation type="journal article" date="2024" name="Nat. Commun.">
        <title>Phylogenomics reveals the evolutionary origins of lichenization in chlorophyte algae.</title>
        <authorList>
            <person name="Puginier C."/>
            <person name="Libourel C."/>
            <person name="Otte J."/>
            <person name="Skaloud P."/>
            <person name="Haon M."/>
            <person name="Grisel S."/>
            <person name="Petersen M."/>
            <person name="Berrin J.G."/>
            <person name="Delaux P.M."/>
            <person name="Dal Grande F."/>
            <person name="Keller J."/>
        </authorList>
    </citation>
    <scope>NUCLEOTIDE SEQUENCE [LARGE SCALE GENOMIC DNA]</scope>
    <source>
        <strain evidence="5 6">SAG 216-7</strain>
    </source>
</reference>
<dbReference type="Proteomes" id="UP001491310">
    <property type="component" value="Unassembled WGS sequence"/>
</dbReference>
<evidence type="ECO:0000256" key="2">
    <source>
        <dbReference type="ARBA" id="ARBA00022980"/>
    </source>
</evidence>
<dbReference type="EMBL" id="JALJOT010000003">
    <property type="protein sequence ID" value="KAK9916855.1"/>
    <property type="molecule type" value="Genomic_DNA"/>
</dbReference>
<keyword evidence="3" id="KW-0687">Ribonucleoprotein</keyword>
<organism evidence="5 6">
    <name type="scientific">Coccomyxa subellipsoidea</name>
    <dbReference type="NCBI Taxonomy" id="248742"/>
    <lineage>
        <taxon>Eukaryota</taxon>
        <taxon>Viridiplantae</taxon>
        <taxon>Chlorophyta</taxon>
        <taxon>core chlorophytes</taxon>
        <taxon>Trebouxiophyceae</taxon>
        <taxon>Trebouxiophyceae incertae sedis</taxon>
        <taxon>Coccomyxaceae</taxon>
        <taxon>Coccomyxa</taxon>
    </lineage>
</organism>
<keyword evidence="6" id="KW-1185">Reference proteome</keyword>
<evidence type="ECO:0000256" key="1">
    <source>
        <dbReference type="ARBA" id="ARBA00006640"/>
    </source>
</evidence>
<gene>
    <name evidence="5" type="ORF">WJX75_007957</name>
</gene>
<protein>
    <submittedName>
        <fullName evidence="5">Uncharacterized protein</fullName>
    </submittedName>
</protein>
<feature type="compositionally biased region" description="Basic and acidic residues" evidence="4">
    <location>
        <begin position="41"/>
        <end position="61"/>
    </location>
</feature>